<dbReference type="CDD" id="cd07377">
    <property type="entry name" value="WHTH_GntR"/>
    <property type="match status" value="1"/>
</dbReference>
<evidence type="ECO:0000259" key="4">
    <source>
        <dbReference type="PROSITE" id="PS50949"/>
    </source>
</evidence>
<dbReference type="SUPFAM" id="SSF48008">
    <property type="entry name" value="GntR ligand-binding domain-like"/>
    <property type="match status" value="1"/>
</dbReference>
<evidence type="ECO:0000256" key="2">
    <source>
        <dbReference type="ARBA" id="ARBA00023125"/>
    </source>
</evidence>
<gene>
    <name evidence="5" type="ORF">BJ958_002892</name>
</gene>
<reference evidence="5 6" key="1">
    <citation type="submission" date="2020-07" db="EMBL/GenBank/DDBJ databases">
        <title>Sequencing the genomes of 1000 actinobacteria strains.</title>
        <authorList>
            <person name="Klenk H.-P."/>
        </authorList>
    </citation>
    <scope>NUCLEOTIDE SEQUENCE [LARGE SCALE GENOMIC DNA]</scope>
    <source>
        <strain evidence="5 6">DSM 19082</strain>
    </source>
</reference>
<dbReference type="Pfam" id="PF07729">
    <property type="entry name" value="FCD"/>
    <property type="match status" value="1"/>
</dbReference>
<dbReference type="PANTHER" id="PTHR43537">
    <property type="entry name" value="TRANSCRIPTIONAL REGULATOR, GNTR FAMILY"/>
    <property type="match status" value="1"/>
</dbReference>
<dbReference type="InterPro" id="IPR011711">
    <property type="entry name" value="GntR_C"/>
</dbReference>
<dbReference type="EMBL" id="JACCBF010000001">
    <property type="protein sequence ID" value="NYD31346.1"/>
    <property type="molecule type" value="Genomic_DNA"/>
</dbReference>
<keyword evidence="6" id="KW-1185">Reference proteome</keyword>
<protein>
    <submittedName>
        <fullName evidence="5">DNA-binding GntR family transcriptional regulator</fullName>
    </submittedName>
</protein>
<dbReference type="Pfam" id="PF00392">
    <property type="entry name" value="GntR"/>
    <property type="match status" value="1"/>
</dbReference>
<evidence type="ECO:0000256" key="1">
    <source>
        <dbReference type="ARBA" id="ARBA00023015"/>
    </source>
</evidence>
<dbReference type="InterPro" id="IPR036388">
    <property type="entry name" value="WH-like_DNA-bd_sf"/>
</dbReference>
<evidence type="ECO:0000256" key="3">
    <source>
        <dbReference type="ARBA" id="ARBA00023163"/>
    </source>
</evidence>
<dbReference type="Gene3D" id="1.20.120.530">
    <property type="entry name" value="GntR ligand-binding domain-like"/>
    <property type="match status" value="1"/>
</dbReference>
<dbReference type="InterPro" id="IPR008920">
    <property type="entry name" value="TF_FadR/GntR_C"/>
</dbReference>
<dbReference type="SUPFAM" id="SSF46785">
    <property type="entry name" value="Winged helix' DNA-binding domain"/>
    <property type="match status" value="1"/>
</dbReference>
<dbReference type="SMART" id="SM00895">
    <property type="entry name" value="FCD"/>
    <property type="match status" value="1"/>
</dbReference>
<dbReference type="RefSeq" id="WP_179727465.1">
    <property type="nucleotide sequence ID" value="NZ_BAABEF010000001.1"/>
</dbReference>
<dbReference type="PRINTS" id="PR00035">
    <property type="entry name" value="HTHGNTR"/>
</dbReference>
<dbReference type="InterPro" id="IPR000524">
    <property type="entry name" value="Tscrpt_reg_HTH_GntR"/>
</dbReference>
<dbReference type="Proteomes" id="UP000582231">
    <property type="component" value="Unassembled WGS sequence"/>
</dbReference>
<keyword evidence="3" id="KW-0804">Transcription</keyword>
<dbReference type="GO" id="GO:0003677">
    <property type="term" value="F:DNA binding"/>
    <property type="evidence" value="ECO:0007669"/>
    <property type="project" value="UniProtKB-KW"/>
</dbReference>
<dbReference type="PROSITE" id="PS50949">
    <property type="entry name" value="HTH_GNTR"/>
    <property type="match status" value="1"/>
</dbReference>
<organism evidence="5 6">
    <name type="scientific">Nocardioides kongjuensis</name>
    <dbReference type="NCBI Taxonomy" id="349522"/>
    <lineage>
        <taxon>Bacteria</taxon>
        <taxon>Bacillati</taxon>
        <taxon>Actinomycetota</taxon>
        <taxon>Actinomycetes</taxon>
        <taxon>Propionibacteriales</taxon>
        <taxon>Nocardioidaceae</taxon>
        <taxon>Nocardioides</taxon>
    </lineage>
</organism>
<evidence type="ECO:0000313" key="5">
    <source>
        <dbReference type="EMBL" id="NYD31346.1"/>
    </source>
</evidence>
<sequence length="225" mass="24566">MSTAPAADTLGSRHRSLRDVVTDELRDRIVERDLAPEERLVERDLADALDVSRIVVREAIQQLAAEGMVTIVPRRGAQVAPLDPESALNLFEVRIGLESMAAGAAAARRTEGDLARFDRLMEQAQAATAAGDGKLAARLNMDFHQAVVDAAGNPLLGSIFRSIYGRALQLFRIGQDVDAHGLHDEHVDLVVALRDQDAERARDLMARHIASTQESTLERVRALAH</sequence>
<dbReference type="InterPro" id="IPR036390">
    <property type="entry name" value="WH_DNA-bd_sf"/>
</dbReference>
<proteinExistence type="predicted"/>
<comment type="caution">
    <text evidence="5">The sequence shown here is derived from an EMBL/GenBank/DDBJ whole genome shotgun (WGS) entry which is preliminary data.</text>
</comment>
<name>A0A852RQ24_9ACTN</name>
<dbReference type="GO" id="GO:0003700">
    <property type="term" value="F:DNA-binding transcription factor activity"/>
    <property type="evidence" value="ECO:0007669"/>
    <property type="project" value="InterPro"/>
</dbReference>
<keyword evidence="1" id="KW-0805">Transcription regulation</keyword>
<feature type="domain" description="HTH gntR-type" evidence="4">
    <location>
        <begin position="15"/>
        <end position="82"/>
    </location>
</feature>
<accession>A0A852RQ24</accession>
<dbReference type="Gene3D" id="1.10.10.10">
    <property type="entry name" value="Winged helix-like DNA-binding domain superfamily/Winged helix DNA-binding domain"/>
    <property type="match status" value="1"/>
</dbReference>
<dbReference type="SMART" id="SM00345">
    <property type="entry name" value="HTH_GNTR"/>
    <property type="match status" value="1"/>
</dbReference>
<evidence type="ECO:0000313" key="6">
    <source>
        <dbReference type="Proteomes" id="UP000582231"/>
    </source>
</evidence>
<dbReference type="AlphaFoldDB" id="A0A852RQ24"/>
<dbReference type="PANTHER" id="PTHR43537:SF45">
    <property type="entry name" value="GNTR FAMILY REGULATORY PROTEIN"/>
    <property type="match status" value="1"/>
</dbReference>
<keyword evidence="2 5" id="KW-0238">DNA-binding</keyword>